<dbReference type="Proteomes" id="UP000534783">
    <property type="component" value="Unassembled WGS sequence"/>
</dbReference>
<evidence type="ECO:0000313" key="2">
    <source>
        <dbReference type="EMBL" id="NKE70178.1"/>
    </source>
</evidence>
<evidence type="ECO:0000256" key="1">
    <source>
        <dbReference type="SAM" id="MobiDB-lite"/>
    </source>
</evidence>
<reference evidence="2 3" key="1">
    <citation type="journal article" date="2020" name="Nature">
        <title>Bacterial chemolithoautotrophy via manganese oxidation.</title>
        <authorList>
            <person name="Yu H."/>
            <person name="Leadbetter J.R."/>
        </authorList>
    </citation>
    <scope>NUCLEOTIDE SEQUENCE [LARGE SCALE GENOMIC DNA]</scope>
    <source>
        <strain evidence="2 3">Mn-1</strain>
    </source>
</reference>
<keyword evidence="3" id="KW-1185">Reference proteome</keyword>
<evidence type="ECO:0000313" key="3">
    <source>
        <dbReference type="Proteomes" id="UP000534783"/>
    </source>
</evidence>
<organism evidence="2 3">
    <name type="scientific">Candidatus Manganitrophus noduliformans</name>
    <dbReference type="NCBI Taxonomy" id="2606439"/>
    <lineage>
        <taxon>Bacteria</taxon>
        <taxon>Pseudomonadati</taxon>
        <taxon>Nitrospirota</taxon>
        <taxon>Nitrospiria</taxon>
        <taxon>Candidatus Troglogloeales</taxon>
        <taxon>Candidatus Manganitrophaceae</taxon>
        <taxon>Candidatus Manganitrophus</taxon>
    </lineage>
</organism>
<sequence>MEQATVSRKPKARKARTENNVSFESFTPQEQALITLGADKKKQSISEFMAEGIRFFIRETVEVRFKNGSPSES</sequence>
<proteinExistence type="predicted"/>
<feature type="region of interest" description="Disordered" evidence="1">
    <location>
        <begin position="1"/>
        <end position="23"/>
    </location>
</feature>
<dbReference type="AlphaFoldDB" id="A0A7X6IA52"/>
<accession>A0A7X6IA52</accession>
<gene>
    <name evidence="2" type="ORF">MNODULE_05400</name>
</gene>
<dbReference type="RefSeq" id="WP_168058440.1">
    <property type="nucleotide sequence ID" value="NZ_VTOW01000001.1"/>
</dbReference>
<name>A0A7X6IA52_9BACT</name>
<protein>
    <submittedName>
        <fullName evidence="2">Uncharacterized protein</fullName>
    </submittedName>
</protein>
<comment type="caution">
    <text evidence="2">The sequence shown here is derived from an EMBL/GenBank/DDBJ whole genome shotgun (WGS) entry which is preliminary data.</text>
</comment>
<dbReference type="EMBL" id="VTOW01000001">
    <property type="protein sequence ID" value="NKE70178.1"/>
    <property type="molecule type" value="Genomic_DNA"/>
</dbReference>